<dbReference type="InterPro" id="IPR038078">
    <property type="entry name" value="PhoU-like_sf"/>
</dbReference>
<feature type="domain" description="PhoU" evidence="1">
    <location>
        <begin position="15"/>
        <end position="102"/>
    </location>
</feature>
<protein>
    <recommendedName>
        <fullName evidence="1">PhoU domain-containing protein</fullName>
    </recommendedName>
</protein>
<accession>A0A444L997</accession>
<dbReference type="InterPro" id="IPR026022">
    <property type="entry name" value="PhoU_dom"/>
</dbReference>
<dbReference type="PANTHER" id="PTHR42930">
    <property type="entry name" value="PHOSPHATE-SPECIFIC TRANSPORT SYSTEM ACCESSORY PROTEIN PHOU"/>
    <property type="match status" value="1"/>
</dbReference>
<dbReference type="SUPFAM" id="SSF109755">
    <property type="entry name" value="PhoU-like"/>
    <property type="match status" value="1"/>
</dbReference>
<feature type="domain" description="PhoU" evidence="1">
    <location>
        <begin position="125"/>
        <end position="195"/>
    </location>
</feature>
<dbReference type="AlphaFoldDB" id="A0A444L997"/>
<dbReference type="GO" id="GO:0030643">
    <property type="term" value="P:intracellular phosphate ion homeostasis"/>
    <property type="evidence" value="ECO:0007669"/>
    <property type="project" value="InterPro"/>
</dbReference>
<dbReference type="Proteomes" id="UP000288215">
    <property type="component" value="Unassembled WGS sequence"/>
</dbReference>
<dbReference type="PANTHER" id="PTHR42930:SF3">
    <property type="entry name" value="PHOSPHATE-SPECIFIC TRANSPORT SYSTEM ACCESSORY PROTEIN PHOU"/>
    <property type="match status" value="1"/>
</dbReference>
<proteinExistence type="predicted"/>
<dbReference type="InterPro" id="IPR028366">
    <property type="entry name" value="PhoU"/>
</dbReference>
<dbReference type="GO" id="GO:0045936">
    <property type="term" value="P:negative regulation of phosphate metabolic process"/>
    <property type="evidence" value="ECO:0007669"/>
    <property type="project" value="InterPro"/>
</dbReference>
<sequence>MMEEPDYLKEINNGISEMYNSIVEIYEMVLSVLKEPTAGKTKEICDKTKLVMEQEEAIIDRCVEALIRHQPFAGDLRAVTSAMRISYDLARISRYLSNIVQVIDDVQSGVACAPDVKGLLESGWEMVQESVKSYLSRDPVRAASVIDEDAKIDSGYRKVLSRYRDYAGGGACVLLNGLIARIVERMADHACYISAETVYMVTGSRIGVRAPKCPPDLSSQ</sequence>
<name>A0A444L997_METS7</name>
<dbReference type="EMBL" id="RXGA01000001">
    <property type="protein sequence ID" value="RWX74134.1"/>
    <property type="molecule type" value="Genomic_DNA"/>
</dbReference>
<dbReference type="Gene3D" id="1.20.58.220">
    <property type="entry name" value="Phosphate transport system protein phou homolog 2, domain 2"/>
    <property type="match status" value="1"/>
</dbReference>
<evidence type="ECO:0000259" key="1">
    <source>
        <dbReference type="Pfam" id="PF01895"/>
    </source>
</evidence>
<gene>
    <name evidence="2" type="ORF">Metus_0159</name>
</gene>
<evidence type="ECO:0000313" key="3">
    <source>
        <dbReference type="Proteomes" id="UP000288215"/>
    </source>
</evidence>
<reference evidence="2 3" key="1">
    <citation type="submission" date="2018-12" db="EMBL/GenBank/DDBJ databases">
        <title>The complete genome of the methanogenic archaea of the candidate phylum Verstraetearchaeota, obtained from the metagenome of underground thermal water.</title>
        <authorList>
            <person name="Kadnikov V.V."/>
            <person name="Mardanov A.V."/>
            <person name="Beletsky A.V."/>
            <person name="Karnachuk O.V."/>
            <person name="Ravin N.V."/>
        </authorList>
    </citation>
    <scope>NUCLEOTIDE SEQUENCE [LARGE SCALE GENOMIC DNA]</scope>
    <source>
        <strain evidence="2">Ch88</strain>
    </source>
</reference>
<organism evidence="2 3">
    <name type="scientific">Methanosuratincola subterraneus</name>
    <dbReference type="NCBI Taxonomy" id="2593994"/>
    <lineage>
        <taxon>Archaea</taxon>
        <taxon>Thermoproteota</taxon>
        <taxon>Methanosuratincolia</taxon>
        <taxon>Candidatus Methanomethylicales</taxon>
        <taxon>Candidatus Methanomethylicaceae</taxon>
        <taxon>Candidatus Methanosuratincola (ex Vanwonterghem et al. 2016)</taxon>
    </lineage>
</organism>
<comment type="caution">
    <text evidence="2">The sequence shown here is derived from an EMBL/GenBank/DDBJ whole genome shotgun (WGS) entry which is preliminary data.</text>
</comment>
<dbReference type="Pfam" id="PF01895">
    <property type="entry name" value="PhoU"/>
    <property type="match status" value="2"/>
</dbReference>
<evidence type="ECO:0000313" key="2">
    <source>
        <dbReference type="EMBL" id="RWX74134.1"/>
    </source>
</evidence>